<proteinExistence type="predicted"/>
<reference evidence="3 4" key="1">
    <citation type="journal article" date="2014" name="ISME J.">
        <title>Candidatus Competibacter-lineage genomes retrieved from metagenomes reveal functional metabolic diversity.</title>
        <authorList>
            <person name="McIlroy S.J."/>
            <person name="Albertsen M."/>
            <person name="Andresen E.K."/>
            <person name="Saunders A.M."/>
            <person name="Kristiansen R."/>
            <person name="Stokholm-Bjerregaard M."/>
            <person name="Nielsen K.L."/>
            <person name="Nielsen P.H."/>
        </authorList>
    </citation>
    <scope>NUCLEOTIDE SEQUENCE [LARGE SCALE GENOMIC DNA]</scope>
    <source>
        <strain evidence="3 4">Run_B_J11</strain>
    </source>
</reference>
<evidence type="ECO:0000313" key="4">
    <source>
        <dbReference type="Proteomes" id="UP000019184"/>
    </source>
</evidence>
<accession>A0A7U7GC53</accession>
<protein>
    <recommendedName>
        <fullName evidence="5">Secreted protein</fullName>
    </recommendedName>
</protein>
<feature type="region of interest" description="Disordered" evidence="1">
    <location>
        <begin position="63"/>
        <end position="120"/>
    </location>
</feature>
<dbReference type="EMBL" id="CBTK010000201">
    <property type="protein sequence ID" value="CDH45714.1"/>
    <property type="molecule type" value="Genomic_DNA"/>
</dbReference>
<gene>
    <name evidence="3" type="ORF">BN874_280019</name>
</gene>
<name>A0A7U7GC53_9GAMM</name>
<dbReference type="Proteomes" id="UP000019184">
    <property type="component" value="Unassembled WGS sequence"/>
</dbReference>
<feature type="signal peptide" evidence="2">
    <location>
        <begin position="1"/>
        <end position="18"/>
    </location>
</feature>
<feature type="compositionally biased region" description="Polar residues" evidence="1">
    <location>
        <begin position="72"/>
        <end position="84"/>
    </location>
</feature>
<dbReference type="AlphaFoldDB" id="A0A7U7GC53"/>
<organism evidence="3 4">
    <name type="scientific">Candidatus Contendobacter odensis Run_B_J11</name>
    <dbReference type="NCBI Taxonomy" id="1400861"/>
    <lineage>
        <taxon>Bacteria</taxon>
        <taxon>Pseudomonadati</taxon>
        <taxon>Pseudomonadota</taxon>
        <taxon>Gammaproteobacteria</taxon>
        <taxon>Candidatus Competibacteraceae</taxon>
        <taxon>Candidatus Contendibacter</taxon>
    </lineage>
</organism>
<feature type="compositionally biased region" description="Pro residues" evidence="1">
    <location>
        <begin position="86"/>
        <end position="109"/>
    </location>
</feature>
<evidence type="ECO:0000256" key="1">
    <source>
        <dbReference type="SAM" id="MobiDB-lite"/>
    </source>
</evidence>
<evidence type="ECO:0000256" key="2">
    <source>
        <dbReference type="SAM" id="SignalP"/>
    </source>
</evidence>
<comment type="caution">
    <text evidence="3">The sequence shown here is derived from an EMBL/GenBank/DDBJ whole genome shotgun (WGS) entry which is preliminary data.</text>
</comment>
<feature type="chain" id="PRO_5031464128" description="Secreted protein" evidence="2">
    <location>
        <begin position="19"/>
        <end position="199"/>
    </location>
</feature>
<keyword evidence="2" id="KW-0732">Signal</keyword>
<sequence>MKRWMILSLALATVPAFGQSTPPAKTYKWQHPWFKKEITSPTPPTWPYRVIEEKNGVVRVEVTPPDAKKASPTIQESPVSTDQPSVPEPIPSPTSYQPTPPQTVPPAPLPQDRQQAFDKRDQKKVCDAMGDLSDSAWEAKKNGVSQIAAESMVVLSASKQLDPSLLDTVRNIVKAVYAHNEWTKLEARMNVGVACETSW</sequence>
<evidence type="ECO:0008006" key="5">
    <source>
        <dbReference type="Google" id="ProtNLM"/>
    </source>
</evidence>
<keyword evidence="4" id="KW-1185">Reference proteome</keyword>
<evidence type="ECO:0000313" key="3">
    <source>
        <dbReference type="EMBL" id="CDH45714.1"/>
    </source>
</evidence>